<dbReference type="Proteomes" id="UP001219525">
    <property type="component" value="Unassembled WGS sequence"/>
</dbReference>
<evidence type="ECO:0000256" key="2">
    <source>
        <dbReference type="ARBA" id="ARBA00022679"/>
    </source>
</evidence>
<comment type="caution">
    <text evidence="8">The sequence shown here is derived from an EMBL/GenBank/DDBJ whole genome shotgun (WGS) entry which is preliminary data.</text>
</comment>
<dbReference type="Pfam" id="PF02816">
    <property type="entry name" value="Alpha_kinase"/>
    <property type="match status" value="1"/>
</dbReference>
<dbReference type="CDD" id="cd04515">
    <property type="entry name" value="Alpha_kinase"/>
    <property type="match status" value="1"/>
</dbReference>
<sequence length="649" mass="72560">MAEVSEACDDCGLRFPLRQGSELCPKCVKLKPHWHAIDSAEYTELQKWPQCTVCGVTRRNMPVSTHSAQTCGSSLCTKAGTPTGEETPAPLGPSLVANAAFETNQNRAALMRDRMKRFQATKNGGAPGTALTTATLQEHEHGGGAPGEPKIWVCWQVRLSSQPKVIAAGLGYHTKGWAVSKFMPGHTGMVAGNTPDIKAEITKIINTEWCQNRSSPLLAEEVDFRWHGNRILDPGTHTLPLNDFYAHYSTPSNAPIYLQNVPTHWKSFERTRGSKRFICMELYVRVDKRDLKVRKWEERVLESDSEKSSSRKRARTLSSASTSVKQPRLSVPGSNFSLSRRTTATDIKKWSPITFRKIKCITDDVDGAPKLIEEEVMRGRIFDEPFSSGTMKHAHDLIMANGDQFVAKRFFKLSDDSDADSVTVQENRLEIEGELLRLAWGRWFLNGFYQFCKKQREVDVDENAFLALTEEVDLPSIASGVPIITDKDIGMTWLVERKRPMTVTKYSGTLVHTSARKDLRSLTICAFAHFAFGFSDQSIVFADLQGSPAQVRGGDGLVLFDLMAHTQNGDCGIGDFGKQGIESFTRDHQCNSICSALGFDTQYPLKPRSSRNTRSSRRTQEEPESDDSDDDEDEDQLEDELQRESDDNN</sequence>
<name>A0AAD6VCV8_9AGAR</name>
<evidence type="ECO:0000256" key="3">
    <source>
        <dbReference type="ARBA" id="ARBA00022741"/>
    </source>
</evidence>
<feature type="domain" description="Alpha-type protein kinase" evidence="7">
    <location>
        <begin position="342"/>
        <end position="602"/>
    </location>
</feature>
<keyword evidence="5" id="KW-0067">ATP-binding</keyword>
<keyword evidence="2" id="KW-0808">Transferase</keyword>
<proteinExistence type="predicted"/>
<dbReference type="InterPro" id="IPR004166">
    <property type="entry name" value="a-kinase_dom"/>
</dbReference>
<dbReference type="AlphaFoldDB" id="A0AAD6VCV8"/>
<evidence type="ECO:0000256" key="4">
    <source>
        <dbReference type="ARBA" id="ARBA00022777"/>
    </source>
</evidence>
<keyword evidence="9" id="KW-1185">Reference proteome</keyword>
<dbReference type="GO" id="GO:0004674">
    <property type="term" value="F:protein serine/threonine kinase activity"/>
    <property type="evidence" value="ECO:0007669"/>
    <property type="project" value="UniProtKB-KW"/>
</dbReference>
<keyword evidence="1" id="KW-0723">Serine/threonine-protein kinase</keyword>
<dbReference type="Gene3D" id="3.20.200.10">
    <property type="entry name" value="MHCK/EF2 kinase"/>
    <property type="match status" value="1"/>
</dbReference>
<feature type="region of interest" description="Disordered" evidence="6">
    <location>
        <begin position="302"/>
        <end position="332"/>
    </location>
</feature>
<dbReference type="GO" id="GO:0005524">
    <property type="term" value="F:ATP binding"/>
    <property type="evidence" value="ECO:0007669"/>
    <property type="project" value="UniProtKB-KW"/>
</dbReference>
<organism evidence="8 9">
    <name type="scientific">Mycena pura</name>
    <dbReference type="NCBI Taxonomy" id="153505"/>
    <lineage>
        <taxon>Eukaryota</taxon>
        <taxon>Fungi</taxon>
        <taxon>Dikarya</taxon>
        <taxon>Basidiomycota</taxon>
        <taxon>Agaricomycotina</taxon>
        <taxon>Agaricomycetes</taxon>
        <taxon>Agaricomycetidae</taxon>
        <taxon>Agaricales</taxon>
        <taxon>Marasmiineae</taxon>
        <taxon>Mycenaceae</taxon>
        <taxon>Mycena</taxon>
    </lineage>
</organism>
<dbReference type="PANTHER" id="PTHR45992">
    <property type="entry name" value="EUKARYOTIC ELONGATION FACTOR 2 KINASE-RELATED"/>
    <property type="match status" value="1"/>
</dbReference>
<gene>
    <name evidence="8" type="ORF">GGX14DRAFT_398668</name>
</gene>
<feature type="compositionally biased region" description="Basic residues" evidence="6">
    <location>
        <begin position="608"/>
        <end position="617"/>
    </location>
</feature>
<evidence type="ECO:0000313" key="9">
    <source>
        <dbReference type="Proteomes" id="UP001219525"/>
    </source>
</evidence>
<evidence type="ECO:0000313" key="8">
    <source>
        <dbReference type="EMBL" id="KAJ7203506.1"/>
    </source>
</evidence>
<evidence type="ECO:0000259" key="7">
    <source>
        <dbReference type="PROSITE" id="PS51158"/>
    </source>
</evidence>
<feature type="compositionally biased region" description="Polar residues" evidence="6">
    <location>
        <begin position="316"/>
        <end position="325"/>
    </location>
</feature>
<feature type="compositionally biased region" description="Basic and acidic residues" evidence="6">
    <location>
        <begin position="640"/>
        <end position="649"/>
    </location>
</feature>
<protein>
    <submittedName>
        <fullName evidence="8">Kinase-like domain-containing protein</fullName>
    </submittedName>
</protein>
<feature type="compositionally biased region" description="Acidic residues" evidence="6">
    <location>
        <begin position="622"/>
        <end position="639"/>
    </location>
</feature>
<dbReference type="InterPro" id="IPR051852">
    <property type="entry name" value="Alpha-type_PK"/>
</dbReference>
<dbReference type="PROSITE" id="PS51158">
    <property type="entry name" value="ALPHA_KINASE"/>
    <property type="match status" value="1"/>
</dbReference>
<dbReference type="SMART" id="SM00811">
    <property type="entry name" value="Alpha_kinase"/>
    <property type="match status" value="1"/>
</dbReference>
<keyword evidence="3" id="KW-0547">Nucleotide-binding</keyword>
<evidence type="ECO:0000256" key="5">
    <source>
        <dbReference type="ARBA" id="ARBA00022840"/>
    </source>
</evidence>
<dbReference type="EMBL" id="JARJCW010000050">
    <property type="protein sequence ID" value="KAJ7203506.1"/>
    <property type="molecule type" value="Genomic_DNA"/>
</dbReference>
<dbReference type="SUPFAM" id="SSF56112">
    <property type="entry name" value="Protein kinase-like (PK-like)"/>
    <property type="match status" value="1"/>
</dbReference>
<dbReference type="InterPro" id="IPR011009">
    <property type="entry name" value="Kinase-like_dom_sf"/>
</dbReference>
<evidence type="ECO:0000256" key="1">
    <source>
        <dbReference type="ARBA" id="ARBA00022527"/>
    </source>
</evidence>
<keyword evidence="4 8" id="KW-0418">Kinase</keyword>
<accession>A0AAD6VCV8</accession>
<evidence type="ECO:0000256" key="6">
    <source>
        <dbReference type="SAM" id="MobiDB-lite"/>
    </source>
</evidence>
<reference evidence="8" key="1">
    <citation type="submission" date="2023-03" db="EMBL/GenBank/DDBJ databases">
        <title>Massive genome expansion in bonnet fungi (Mycena s.s.) driven by repeated elements and novel gene families across ecological guilds.</title>
        <authorList>
            <consortium name="Lawrence Berkeley National Laboratory"/>
            <person name="Harder C.B."/>
            <person name="Miyauchi S."/>
            <person name="Viragh M."/>
            <person name="Kuo A."/>
            <person name="Thoen E."/>
            <person name="Andreopoulos B."/>
            <person name="Lu D."/>
            <person name="Skrede I."/>
            <person name="Drula E."/>
            <person name="Henrissat B."/>
            <person name="Morin E."/>
            <person name="Kohler A."/>
            <person name="Barry K."/>
            <person name="LaButti K."/>
            <person name="Morin E."/>
            <person name="Salamov A."/>
            <person name="Lipzen A."/>
            <person name="Mereny Z."/>
            <person name="Hegedus B."/>
            <person name="Baldrian P."/>
            <person name="Stursova M."/>
            <person name="Weitz H."/>
            <person name="Taylor A."/>
            <person name="Grigoriev I.V."/>
            <person name="Nagy L.G."/>
            <person name="Martin F."/>
            <person name="Kauserud H."/>
        </authorList>
    </citation>
    <scope>NUCLEOTIDE SEQUENCE</scope>
    <source>
        <strain evidence="8">9144</strain>
    </source>
</reference>
<feature type="region of interest" description="Disordered" evidence="6">
    <location>
        <begin position="605"/>
        <end position="649"/>
    </location>
</feature>